<dbReference type="Proteomes" id="UP001500021">
    <property type="component" value="Unassembled WGS sequence"/>
</dbReference>
<evidence type="ECO:0000313" key="4">
    <source>
        <dbReference type="Proteomes" id="UP001500021"/>
    </source>
</evidence>
<dbReference type="RefSeq" id="WP_343813411.1">
    <property type="nucleotide sequence ID" value="NZ_BAAAFA010000001.1"/>
</dbReference>
<organism evidence="3 4">
    <name type="scientific">Colwellia asteriadis</name>
    <dbReference type="NCBI Taxonomy" id="517723"/>
    <lineage>
        <taxon>Bacteria</taxon>
        <taxon>Pseudomonadati</taxon>
        <taxon>Pseudomonadota</taxon>
        <taxon>Gammaproteobacteria</taxon>
        <taxon>Alteromonadales</taxon>
        <taxon>Colwelliaceae</taxon>
        <taxon>Colwellia</taxon>
    </lineage>
</organism>
<feature type="chain" id="PRO_5045431957" description="PEP-CTERM protein-sorting domain-containing protein" evidence="2">
    <location>
        <begin position="23"/>
        <end position="174"/>
    </location>
</feature>
<dbReference type="EMBL" id="BAAAFA010000001">
    <property type="protein sequence ID" value="GAA0809911.1"/>
    <property type="molecule type" value="Genomic_DNA"/>
</dbReference>
<keyword evidence="1" id="KW-1133">Transmembrane helix</keyword>
<keyword evidence="1" id="KW-0472">Membrane</keyword>
<keyword evidence="1" id="KW-0812">Transmembrane</keyword>
<gene>
    <name evidence="3" type="ORF">GCM10009111_00020</name>
</gene>
<comment type="caution">
    <text evidence="3">The sequence shown here is derived from an EMBL/GenBank/DDBJ whole genome shotgun (WGS) entry which is preliminary data.</text>
</comment>
<proteinExistence type="predicted"/>
<protein>
    <recommendedName>
        <fullName evidence="5">PEP-CTERM protein-sorting domain-containing protein</fullName>
    </recommendedName>
</protein>
<feature type="signal peptide" evidence="2">
    <location>
        <begin position="1"/>
        <end position="22"/>
    </location>
</feature>
<name>A0ABP3WC21_9GAMM</name>
<evidence type="ECO:0000313" key="3">
    <source>
        <dbReference type="EMBL" id="GAA0809911.1"/>
    </source>
</evidence>
<keyword evidence="4" id="KW-1185">Reference proteome</keyword>
<evidence type="ECO:0008006" key="5">
    <source>
        <dbReference type="Google" id="ProtNLM"/>
    </source>
</evidence>
<accession>A0ABP3WC21</accession>
<evidence type="ECO:0000256" key="2">
    <source>
        <dbReference type="SAM" id="SignalP"/>
    </source>
</evidence>
<feature type="transmembrane region" description="Helical" evidence="1">
    <location>
        <begin position="150"/>
        <end position="169"/>
    </location>
</feature>
<keyword evidence="2" id="KW-0732">Signal</keyword>
<evidence type="ECO:0000256" key="1">
    <source>
        <dbReference type="SAM" id="Phobius"/>
    </source>
</evidence>
<reference evidence="4" key="1">
    <citation type="journal article" date="2019" name="Int. J. Syst. Evol. Microbiol.">
        <title>The Global Catalogue of Microorganisms (GCM) 10K type strain sequencing project: providing services to taxonomists for standard genome sequencing and annotation.</title>
        <authorList>
            <consortium name="The Broad Institute Genomics Platform"/>
            <consortium name="The Broad Institute Genome Sequencing Center for Infectious Disease"/>
            <person name="Wu L."/>
            <person name="Ma J."/>
        </authorList>
    </citation>
    <scope>NUCLEOTIDE SEQUENCE [LARGE SCALE GENOMIC DNA]</scope>
    <source>
        <strain evidence="4">JCM 15608</strain>
    </source>
</reference>
<sequence length="174" mass="19460">MLNKLILRAFLSISLMISFISASNATLLSQEILNGGNVIGSITINVDNAQEWDFEDSYVEDFVAFDLLGFNLLDFNDYGIENYFFEAHFNPENLFAGLITLDFDLNDFGFNYAWDGSIWNDPSFDYISVFAGPENIAFYSPNVSFGKVNVVPTPATLVLFLTAVFGLVARRINS</sequence>